<dbReference type="KEGG" id="miz:BAB75_22865"/>
<dbReference type="GO" id="GO:0016491">
    <property type="term" value="F:oxidoreductase activity"/>
    <property type="evidence" value="ECO:0007669"/>
    <property type="project" value="UniProtKB-KW"/>
</dbReference>
<evidence type="ECO:0000313" key="5">
    <source>
        <dbReference type="EMBL" id="KPG07599.1"/>
    </source>
</evidence>
<sequence>MTGKLEGKVAFITGAARGQGRSHAVRLAQEGADIIGVDVPRHIPGLPYEPGTTEDLAETVRQVEALGRRFVAAEADVRDFDGLRSAVDAGVAELGRLDIVLANAGIVAPAPTLEMSEEQWQTMIDINLTGVWKTLKASVPHILAGGRGGSVVITSSLAAIVVQPNIAHYAAAKGGLIQLSNVLSKELAPKGIRVNTVHPGTVLTDMVLNEPTFRLFRPDLEHPTQEDFEEVARTLTGMPTSAIESVDISNAILYLVSDDGRYVTGTTHVVSAGLL</sequence>
<keyword evidence="3" id="KW-0520">NAD</keyword>
<accession>A0A7V8RVH5</accession>
<dbReference type="InterPro" id="IPR036291">
    <property type="entry name" value="NAD(P)-bd_dom_sf"/>
</dbReference>
<organism evidence="5 7">
    <name type="scientific">Mycobacteroides immunogenum</name>
    <dbReference type="NCBI Taxonomy" id="83262"/>
    <lineage>
        <taxon>Bacteria</taxon>
        <taxon>Bacillati</taxon>
        <taxon>Actinomycetota</taxon>
        <taxon>Actinomycetes</taxon>
        <taxon>Mycobacteriales</taxon>
        <taxon>Mycobacteriaceae</taxon>
        <taxon>Mycobacteroides</taxon>
    </lineage>
</organism>
<dbReference type="EMBL" id="LJFS01000014">
    <property type="protein sequence ID" value="KPG33679.1"/>
    <property type="molecule type" value="Genomic_DNA"/>
</dbReference>
<evidence type="ECO:0000256" key="3">
    <source>
        <dbReference type="ARBA" id="ARBA00023027"/>
    </source>
</evidence>
<dbReference type="NCBIfam" id="NF009467">
    <property type="entry name" value="PRK12826.1-3"/>
    <property type="match status" value="1"/>
</dbReference>
<dbReference type="Gene3D" id="3.40.50.720">
    <property type="entry name" value="NAD(P)-binding Rossmann-like Domain"/>
    <property type="match status" value="1"/>
</dbReference>
<dbReference type="CDD" id="cd05233">
    <property type="entry name" value="SDR_c"/>
    <property type="match status" value="1"/>
</dbReference>
<proteinExistence type="inferred from homology"/>
<dbReference type="PRINTS" id="PR00080">
    <property type="entry name" value="SDRFAMILY"/>
</dbReference>
<reference evidence="7 8" key="1">
    <citation type="submission" date="2015-09" db="EMBL/GenBank/DDBJ databases">
        <title>Genome Sequences of Mycobacterium immunogenum Isolates, Recuperated from a Chloraminated Drinking Water Distribution System Simulator Subjected to Episodes of Nitrification.</title>
        <authorList>
            <person name="Gomez-Alvarez V."/>
            <person name="Revetta R.P."/>
        </authorList>
    </citation>
    <scope>NUCLEOTIDE SEQUENCE [LARGE SCALE GENOMIC DNA]</scope>
    <source>
        <strain evidence="5 7">H008</strain>
        <strain evidence="6 8">H076</strain>
    </source>
</reference>
<evidence type="ECO:0000313" key="8">
    <source>
        <dbReference type="Proteomes" id="UP000037962"/>
    </source>
</evidence>
<dbReference type="PRINTS" id="PR00081">
    <property type="entry name" value="GDHRDH"/>
</dbReference>
<dbReference type="PANTHER" id="PTHR24321:SF8">
    <property type="entry name" value="ESTRADIOL 17-BETA-DEHYDROGENASE 8-RELATED"/>
    <property type="match status" value="1"/>
</dbReference>
<evidence type="ECO:0000256" key="4">
    <source>
        <dbReference type="RuleBase" id="RU000363"/>
    </source>
</evidence>
<dbReference type="InterPro" id="IPR020904">
    <property type="entry name" value="Sc_DH/Rdtase_CS"/>
</dbReference>
<dbReference type="PANTHER" id="PTHR24321">
    <property type="entry name" value="DEHYDROGENASES, SHORT CHAIN"/>
    <property type="match status" value="1"/>
</dbReference>
<dbReference type="SUPFAM" id="SSF51735">
    <property type="entry name" value="NAD(P)-binding Rossmann-fold domains"/>
    <property type="match status" value="1"/>
</dbReference>
<dbReference type="FunFam" id="3.40.50.720:FF:000084">
    <property type="entry name" value="Short-chain dehydrogenase reductase"/>
    <property type="match status" value="1"/>
</dbReference>
<dbReference type="InterPro" id="IPR023985">
    <property type="entry name" value="SDR_subfam_1"/>
</dbReference>
<comment type="caution">
    <text evidence="5">The sequence shown here is derived from an EMBL/GenBank/DDBJ whole genome shotgun (WGS) entry which is preliminary data.</text>
</comment>
<dbReference type="OrthoDB" id="5173603at2"/>
<keyword evidence="8" id="KW-1185">Reference proteome</keyword>
<evidence type="ECO:0000313" key="6">
    <source>
        <dbReference type="EMBL" id="KPG33679.1"/>
    </source>
</evidence>
<protein>
    <submittedName>
        <fullName evidence="5">3-ketoacyl-ACP reductase</fullName>
    </submittedName>
</protein>
<dbReference type="EMBL" id="LJFO01000011">
    <property type="protein sequence ID" value="KPG07599.1"/>
    <property type="molecule type" value="Genomic_DNA"/>
</dbReference>
<name>A0A7V8RVH5_9MYCO</name>
<evidence type="ECO:0000256" key="2">
    <source>
        <dbReference type="ARBA" id="ARBA00023002"/>
    </source>
</evidence>
<dbReference type="InterPro" id="IPR002347">
    <property type="entry name" value="SDR_fam"/>
</dbReference>
<comment type="similarity">
    <text evidence="1 4">Belongs to the short-chain dehydrogenases/reductases (SDR) family.</text>
</comment>
<gene>
    <name evidence="5" type="ORF">AN908_18985</name>
    <name evidence="6" type="ORF">AN912_13405</name>
</gene>
<dbReference type="RefSeq" id="WP_043076966.1">
    <property type="nucleotide sequence ID" value="NZ_CP011530.1"/>
</dbReference>
<dbReference type="NCBIfam" id="TIGR03971">
    <property type="entry name" value="SDR_subfam_1"/>
    <property type="match status" value="1"/>
</dbReference>
<evidence type="ECO:0000313" key="7">
    <source>
        <dbReference type="Proteomes" id="UP000037843"/>
    </source>
</evidence>
<dbReference type="AlphaFoldDB" id="A0A7V8RVH5"/>
<evidence type="ECO:0000256" key="1">
    <source>
        <dbReference type="ARBA" id="ARBA00006484"/>
    </source>
</evidence>
<dbReference type="GeneID" id="45766712"/>
<dbReference type="Proteomes" id="UP000037962">
    <property type="component" value="Unassembled WGS sequence"/>
</dbReference>
<dbReference type="Pfam" id="PF00106">
    <property type="entry name" value="adh_short"/>
    <property type="match status" value="1"/>
</dbReference>
<dbReference type="Proteomes" id="UP000037843">
    <property type="component" value="Unassembled WGS sequence"/>
</dbReference>
<keyword evidence="2" id="KW-0560">Oxidoreductase</keyword>
<dbReference type="PROSITE" id="PS00061">
    <property type="entry name" value="ADH_SHORT"/>
    <property type="match status" value="1"/>
</dbReference>